<protein>
    <submittedName>
        <fullName evidence="1">Uncharacterized protein</fullName>
    </submittedName>
</protein>
<sequence length="864" mass="99715">MLIGDTVFEKKSFKNTDEILNNFCTQEFLNKNSIVRNELVNKTLLELIEAEPRNSFLLREVIDYAAKITESHVLDGKFNVTAFERWLNQHSGLNEAEQFVIRGKISGKHIPRDEYQLYFPIGHDKYYPNSHYITAHNPPDLDSTTGSFIGWLDAFSCKVGQTLTVWNVPQGEPSPLISHFFNKIFTPNVFSRVAKHKSLISPVAMDIVNQHKLIRVTGNSNIRDFQHERNTNHIIVVDEDGYYLGDWRVADVDTVGRIQRLLNITIHSYEKVLISSFTALMSRDTITHQEIQEYLDQSFNSSLSDSQMSFQRYHHQDCELLDLYLKKVLKLEHGSKTSFLDFFRFMDKVSNSNYCEFVDHMNSFLAPENFDYKNEAFSLARSKIFATFNKAFDNLSASIQAGRNYYDRMDLALAVKKEVLGNTINYVSTKAEPTEIKNKLRGYQHVTVCFHDKKQRLIPVGVIHRSDMVSDSLGSVTLRDFCNLDEIKIAPSVRTISAIDHHRSEMNSRECMTVTIADVQSVNVIIAEQAFTINDRYGCQNQSLHSIEDQMAELHKNKSLNSEGFSLLNRLIQKKQAVYRSGVKYFINPERELIEYSLMLNAIIDDTDLFNKCGWRDLSAVAHLVNRMKSIVCKKEVQVLSIEKYNRASKTDLKAAIKEFLHNEDVKSFYKNIFDYREVLISQWLANSKDHQFCYEDRKIQNEFCAISQLKIFPNNRDCFNEHRDALLESWLNSNEVVARKSSVVDLFLQMNSTIEMKGSNSNSEGCDEIWIRINSNSEQAESHLRIFFNTFTQSSKYPDVIEEVIIEGSNAEDNKILIPIITNNLKLPYTIRDNKEKRSIICLKIKQGSLNSRKADITPFLPK</sequence>
<comment type="caution">
    <text evidence="1">The sequence shown here is derived from an EMBL/GenBank/DDBJ whole genome shotgun (WGS) entry which is preliminary data.</text>
</comment>
<organism evidence="1 2">
    <name type="scientific">Lentisphaera araneosa HTCC2155</name>
    <dbReference type="NCBI Taxonomy" id="313628"/>
    <lineage>
        <taxon>Bacteria</taxon>
        <taxon>Pseudomonadati</taxon>
        <taxon>Lentisphaerota</taxon>
        <taxon>Lentisphaeria</taxon>
        <taxon>Lentisphaerales</taxon>
        <taxon>Lentisphaeraceae</taxon>
        <taxon>Lentisphaera</taxon>
    </lineage>
</organism>
<dbReference type="Proteomes" id="UP000004947">
    <property type="component" value="Unassembled WGS sequence"/>
</dbReference>
<dbReference type="OrthoDB" id="19471at2"/>
<evidence type="ECO:0000313" key="1">
    <source>
        <dbReference type="EMBL" id="EDM27411.1"/>
    </source>
</evidence>
<reference evidence="1 2" key="1">
    <citation type="journal article" date="2010" name="J. Bacteriol.">
        <title>Genome sequence of Lentisphaera araneosa HTCC2155T, the type species of the order Lentisphaerales in the phylum Lentisphaerae.</title>
        <authorList>
            <person name="Thrash J.C."/>
            <person name="Cho J.C."/>
            <person name="Vergin K.L."/>
            <person name="Morris R.M."/>
            <person name="Giovannoni S.J."/>
        </authorList>
    </citation>
    <scope>NUCLEOTIDE SEQUENCE [LARGE SCALE GENOMIC DNA]</scope>
    <source>
        <strain evidence="1 2">HTCC2155</strain>
    </source>
</reference>
<evidence type="ECO:0000313" key="2">
    <source>
        <dbReference type="Proteomes" id="UP000004947"/>
    </source>
</evidence>
<dbReference type="EMBL" id="ABCK01000009">
    <property type="protein sequence ID" value="EDM27411.1"/>
    <property type="molecule type" value="Genomic_DNA"/>
</dbReference>
<dbReference type="RefSeq" id="WP_007278716.1">
    <property type="nucleotide sequence ID" value="NZ_ABCK01000009.1"/>
</dbReference>
<dbReference type="eggNOG" id="ENOG502Z99Z">
    <property type="taxonomic scope" value="Bacteria"/>
</dbReference>
<dbReference type="AlphaFoldDB" id="A6DLF6"/>
<name>A6DLF6_9BACT</name>
<dbReference type="STRING" id="313628.LNTAR_04846"/>
<proteinExistence type="predicted"/>
<accession>A6DLF6</accession>
<keyword evidence="2" id="KW-1185">Reference proteome</keyword>
<gene>
    <name evidence="1" type="ORF">LNTAR_04846</name>
</gene>